<feature type="transmembrane region" description="Helical" evidence="10">
    <location>
        <begin position="333"/>
        <end position="352"/>
    </location>
</feature>
<dbReference type="GO" id="GO:0052918">
    <property type="term" value="F:dol-P-Man:Man(8)GlcNAc(2)-PP-Dol alpha-1,2-mannosyltransferase activity"/>
    <property type="evidence" value="ECO:0007669"/>
    <property type="project" value="EnsemblFungi"/>
</dbReference>
<dbReference type="PANTHER" id="PTHR22760">
    <property type="entry name" value="GLYCOSYLTRANSFERASE"/>
    <property type="match status" value="1"/>
</dbReference>
<protein>
    <recommendedName>
        <fullName evidence="10">Mannosyltransferase</fullName>
        <ecNumber evidence="10">2.4.1.-</ecNumber>
    </recommendedName>
</protein>
<dbReference type="Proteomes" id="UP000590412">
    <property type="component" value="Unassembled WGS sequence"/>
</dbReference>
<comment type="subcellular location">
    <subcellularLocation>
        <location evidence="1 10">Endoplasmic reticulum membrane</location>
        <topology evidence="1 10">Multi-pass membrane protein</topology>
    </subcellularLocation>
</comment>
<evidence type="ECO:0000256" key="9">
    <source>
        <dbReference type="ARBA" id="ARBA00023136"/>
    </source>
</evidence>
<dbReference type="OrthoDB" id="497541at2759"/>
<evidence type="ECO:0000256" key="2">
    <source>
        <dbReference type="ARBA" id="ARBA00004922"/>
    </source>
</evidence>
<dbReference type="InterPro" id="IPR005599">
    <property type="entry name" value="GPI_mannosylTrfase"/>
</dbReference>
<keyword evidence="5" id="KW-0808">Transferase</keyword>
<evidence type="ECO:0000256" key="4">
    <source>
        <dbReference type="ARBA" id="ARBA00022676"/>
    </source>
</evidence>
<evidence type="ECO:0000256" key="3">
    <source>
        <dbReference type="ARBA" id="ARBA00007063"/>
    </source>
</evidence>
<feature type="transmembrane region" description="Helical" evidence="10">
    <location>
        <begin position="359"/>
        <end position="378"/>
    </location>
</feature>
<feature type="transmembrane region" description="Helical" evidence="10">
    <location>
        <begin position="211"/>
        <end position="233"/>
    </location>
</feature>
<feature type="transmembrane region" description="Helical" evidence="10">
    <location>
        <begin position="86"/>
        <end position="108"/>
    </location>
</feature>
<feature type="transmembrane region" description="Helical" evidence="10">
    <location>
        <begin position="304"/>
        <end position="321"/>
    </location>
</feature>
<dbReference type="GO" id="GO:0005789">
    <property type="term" value="C:endoplasmic reticulum membrane"/>
    <property type="evidence" value="ECO:0007669"/>
    <property type="project" value="UniProtKB-SubCell"/>
</dbReference>
<dbReference type="GO" id="GO:0006488">
    <property type="term" value="P:dolichol-linked oligosaccharide biosynthetic process"/>
    <property type="evidence" value="ECO:0007669"/>
    <property type="project" value="EnsemblFungi"/>
</dbReference>
<comment type="caution">
    <text evidence="11">The sequence shown here is derived from an EMBL/GenBank/DDBJ whole genome shotgun (WGS) entry which is preliminary data.</text>
</comment>
<evidence type="ECO:0000256" key="5">
    <source>
        <dbReference type="ARBA" id="ARBA00022679"/>
    </source>
</evidence>
<comment type="similarity">
    <text evidence="3 10">Belongs to the glycosyltransferase 22 family.</text>
</comment>
<sequence length="561" mass="63768">MRFTKTQYGLILLNVAFRLYSSLYMIIGDCDETFNYWEPLNLLLRHFGKQTWEYSPVYSIRSYAYLIPYYFVGKLLQLLDLTPLHVFYGLRIVALGGFTSFVEMNLFVNLNTYSSSLANWWLFLTSVNVGMSHGGVALLPSSLALQTTLLANTFIFKSVVHTEGVSEKKHGCLLKAIAWYLIGGLLGWPFALALGLPVGVYTLWQIGQCRIPSVILVEIGLILASLVAVITLIDSYYLQKLVFVPINIVLYNVFGGDGEGPEIFGVEPVSYYIINLLLNFQFVLPLAAIGVLVNPFITVNARKFSLLVSVQLVIWCGIFFSQPHKEERFMYPVYPLITLSAAIMVSKLMSFVRSKLPRVVYVVTQFGFISTVLVISILRITNLVENYAAPLQIYEAVSQLPSSVEQVNVCTGKEWYHFPNSFHLPLNYRLQFVESGFDGLLPGDFHEPKINIIESTTFVPLHMNNQNKFEADKVVPLDQCDFFVDNSQWGSTPQLITPDLSVVDEVNWRVLQCKKIINPDGHHNVIGKLLYIPRWARTIIPYKVDYMDLCLLQRKRQEEEV</sequence>
<dbReference type="Pfam" id="PF03901">
    <property type="entry name" value="Glyco_transf_22"/>
    <property type="match status" value="1"/>
</dbReference>
<evidence type="ECO:0000256" key="10">
    <source>
        <dbReference type="RuleBase" id="RU363075"/>
    </source>
</evidence>
<gene>
    <name evidence="11" type="ORF">FOB60_000664</name>
</gene>
<evidence type="ECO:0000256" key="8">
    <source>
        <dbReference type="ARBA" id="ARBA00022989"/>
    </source>
</evidence>
<dbReference type="GO" id="GO:0052926">
    <property type="term" value="F:dol-P-Man:Man(6)GlcNAc(2)-PP-Dol alpha-1,2-mannosyltransferase activity"/>
    <property type="evidence" value="ECO:0007669"/>
    <property type="project" value="EnsemblFungi"/>
</dbReference>
<feature type="transmembrane region" description="Helical" evidence="10">
    <location>
        <begin position="7"/>
        <end position="27"/>
    </location>
</feature>
<evidence type="ECO:0000313" key="12">
    <source>
        <dbReference type="Proteomes" id="UP000590412"/>
    </source>
</evidence>
<comment type="pathway">
    <text evidence="2">Protein modification; protein glycosylation.</text>
</comment>
<keyword evidence="6 10" id="KW-0812">Transmembrane</keyword>
<dbReference type="AlphaFoldDB" id="A0A8X7NRJ0"/>
<feature type="transmembrane region" description="Helical" evidence="10">
    <location>
        <begin position="177"/>
        <end position="204"/>
    </location>
</feature>
<feature type="transmembrane region" description="Helical" evidence="10">
    <location>
        <begin position="269"/>
        <end position="292"/>
    </location>
</feature>
<evidence type="ECO:0000256" key="1">
    <source>
        <dbReference type="ARBA" id="ARBA00004477"/>
    </source>
</evidence>
<keyword evidence="4 10" id="KW-0328">Glycosyltransferase</keyword>
<keyword evidence="8 10" id="KW-1133">Transmembrane helix</keyword>
<organism evidence="11 12">
    <name type="scientific">Candida parapsilosis</name>
    <name type="common">Yeast</name>
    <dbReference type="NCBI Taxonomy" id="5480"/>
    <lineage>
        <taxon>Eukaryota</taxon>
        <taxon>Fungi</taxon>
        <taxon>Dikarya</taxon>
        <taxon>Ascomycota</taxon>
        <taxon>Saccharomycotina</taxon>
        <taxon>Pichiomycetes</taxon>
        <taxon>Debaryomycetaceae</taxon>
        <taxon>Candida/Lodderomyces clade</taxon>
        <taxon>Candida</taxon>
    </lineage>
</organism>
<keyword evidence="7 10" id="KW-0256">Endoplasmic reticulum</keyword>
<accession>A0A8X7NRJ0</accession>
<proteinExistence type="inferred from homology"/>
<evidence type="ECO:0000256" key="6">
    <source>
        <dbReference type="ARBA" id="ARBA00022692"/>
    </source>
</evidence>
<name>A0A8X7NRJ0_CANPA</name>
<keyword evidence="9 10" id="KW-0472">Membrane</keyword>
<dbReference type="EMBL" id="JABWAB010000001">
    <property type="protein sequence ID" value="KAF6059082.1"/>
    <property type="molecule type" value="Genomic_DNA"/>
</dbReference>
<feature type="transmembrane region" description="Helical" evidence="10">
    <location>
        <begin position="120"/>
        <end position="139"/>
    </location>
</feature>
<evidence type="ECO:0000256" key="7">
    <source>
        <dbReference type="ARBA" id="ARBA00022824"/>
    </source>
</evidence>
<reference evidence="11" key="1">
    <citation type="submission" date="2020-03" db="EMBL/GenBank/DDBJ databases">
        <title>FDA dAtabase for Regulatory Grade micrObial Sequences (FDA-ARGOS): Supporting development and validation of Infectious Disease Dx tests.</title>
        <authorList>
            <person name="Campos J."/>
            <person name="Goldberg B."/>
            <person name="Tallon L."/>
            <person name="Sadzewicz L."/>
            <person name="Vavikolanu K."/>
            <person name="Mehta A."/>
            <person name="Aluvathingal J."/>
            <person name="Nadendla S."/>
            <person name="Nandy P."/>
            <person name="Geyer C."/>
            <person name="Yan Y."/>
            <person name="Sichtig H."/>
        </authorList>
    </citation>
    <scope>NUCLEOTIDE SEQUENCE [LARGE SCALE GENOMIC DNA]</scope>
    <source>
        <strain evidence="11">FDAARGOS_652</strain>
    </source>
</reference>
<evidence type="ECO:0000313" key="11">
    <source>
        <dbReference type="EMBL" id="KAF6059082.1"/>
    </source>
</evidence>
<dbReference type="EC" id="2.4.1.-" evidence="10"/>
<dbReference type="PANTHER" id="PTHR22760:SF2">
    <property type="entry name" value="ALPHA-1,2-MANNOSYLTRANSFERASE ALG9"/>
    <property type="match status" value="1"/>
</dbReference>